<dbReference type="SUPFAM" id="SSF46604">
    <property type="entry name" value="Epsilon subunit of F1F0-ATP synthase C-terminal domain"/>
    <property type="match status" value="1"/>
</dbReference>
<name>A0A3N0HX18_9FIRM</name>
<keyword evidence="4 8" id="KW-0406">Ion transport</keyword>
<dbReference type="OrthoDB" id="9804110at2"/>
<dbReference type="PANTHER" id="PTHR13822:SF10">
    <property type="entry name" value="ATP SYNTHASE EPSILON CHAIN, CHLOROPLASTIC"/>
    <property type="match status" value="1"/>
</dbReference>
<dbReference type="Gene3D" id="1.20.5.440">
    <property type="entry name" value="ATP synthase delta/epsilon subunit, C-terminal domain"/>
    <property type="match status" value="1"/>
</dbReference>
<comment type="function">
    <text evidence="8">Produces ATP from ADP in the presence of a proton gradient across the membrane.</text>
</comment>
<keyword evidence="12" id="KW-1185">Reference proteome</keyword>
<dbReference type="InterPro" id="IPR036771">
    <property type="entry name" value="ATPsynth_dsu/esu_N"/>
</dbReference>
<dbReference type="InterPro" id="IPR020547">
    <property type="entry name" value="ATP_synth_F1_esu_C"/>
</dbReference>
<keyword evidence="8" id="KW-0375">Hydrogen ion transport</keyword>
<protein>
    <recommendedName>
        <fullName evidence="8">ATP synthase epsilon chain</fullName>
    </recommendedName>
    <alternativeName>
        <fullName evidence="8">ATP synthase F1 sector epsilon subunit</fullName>
    </alternativeName>
    <alternativeName>
        <fullName evidence="8">F-ATPase epsilon subunit</fullName>
    </alternativeName>
</protein>
<dbReference type="SUPFAM" id="SSF51344">
    <property type="entry name" value="Epsilon subunit of F1F0-ATP synthase N-terminal domain"/>
    <property type="match status" value="1"/>
</dbReference>
<evidence type="ECO:0000313" key="11">
    <source>
        <dbReference type="EMBL" id="RNM29333.1"/>
    </source>
</evidence>
<dbReference type="AlphaFoldDB" id="A0A3N0HX18"/>
<comment type="caution">
    <text evidence="11">The sequence shown here is derived from an EMBL/GenBank/DDBJ whole genome shotgun (WGS) entry which is preliminary data.</text>
</comment>
<evidence type="ECO:0000256" key="4">
    <source>
        <dbReference type="ARBA" id="ARBA00023065"/>
    </source>
</evidence>
<evidence type="ECO:0000259" key="10">
    <source>
        <dbReference type="Pfam" id="PF02823"/>
    </source>
</evidence>
<dbReference type="InterPro" id="IPR036794">
    <property type="entry name" value="ATP_F1_dsu/esu_C_sf"/>
</dbReference>
<keyword evidence="6 8" id="KW-0139">CF(1)</keyword>
<evidence type="ECO:0000256" key="8">
    <source>
        <dbReference type="HAMAP-Rule" id="MF_00530"/>
    </source>
</evidence>
<evidence type="ECO:0000256" key="5">
    <source>
        <dbReference type="ARBA" id="ARBA00023136"/>
    </source>
</evidence>
<dbReference type="EMBL" id="RJQC01000004">
    <property type="protein sequence ID" value="RNM29333.1"/>
    <property type="molecule type" value="Genomic_DNA"/>
</dbReference>
<proteinExistence type="inferred from homology"/>
<comment type="subunit">
    <text evidence="8">F-type ATPases have 2 components, CF(1) - the catalytic core - and CF(0) - the membrane proton channel. CF(1) has five subunits: alpha(3), beta(3), gamma(1), delta(1), epsilon(1). CF(0) has three main subunits: a, b and c.</text>
</comment>
<feature type="domain" description="ATP synthase epsilon subunit C-terminal" evidence="9">
    <location>
        <begin position="89"/>
        <end position="130"/>
    </location>
</feature>
<evidence type="ECO:0000256" key="3">
    <source>
        <dbReference type="ARBA" id="ARBA00022448"/>
    </source>
</evidence>
<keyword evidence="8" id="KW-1003">Cell membrane</keyword>
<gene>
    <name evidence="8" type="primary">atpC</name>
    <name evidence="11" type="ORF">EDX97_10040</name>
</gene>
<evidence type="ECO:0000256" key="7">
    <source>
        <dbReference type="ARBA" id="ARBA00023310"/>
    </source>
</evidence>
<evidence type="ECO:0000256" key="1">
    <source>
        <dbReference type="ARBA" id="ARBA00004202"/>
    </source>
</evidence>
<accession>A0A3N0HX18</accession>
<dbReference type="InterPro" id="IPR020546">
    <property type="entry name" value="ATP_synth_F1_dsu/esu_N"/>
</dbReference>
<feature type="domain" description="ATP synthase F1 complex delta/epsilon subunit N-terminal" evidence="10">
    <location>
        <begin position="5"/>
        <end position="83"/>
    </location>
</feature>
<dbReference type="HAMAP" id="MF_00530">
    <property type="entry name" value="ATP_synth_epsil_bac"/>
    <property type="match status" value="1"/>
</dbReference>
<dbReference type="GO" id="GO:0005524">
    <property type="term" value="F:ATP binding"/>
    <property type="evidence" value="ECO:0007669"/>
    <property type="project" value="UniProtKB-UniRule"/>
</dbReference>
<dbReference type="InterPro" id="IPR001469">
    <property type="entry name" value="ATP_synth_F1_dsu/esu"/>
</dbReference>
<comment type="similarity">
    <text evidence="2 8">Belongs to the ATPase epsilon chain family.</text>
</comment>
<sequence>MTAVFDLKIMASDHVFYNDKAQVLTVHTPEGSKQFLAHHAKSIYAITPGELKIRKEDGSEIKVVSGFGTMIFSDNQAEVLVDTCETQSELDQRRAKEALERAKEKMRQKQSQREYKMSQAAMARALARLQFKDKSIN</sequence>
<dbReference type="Proteomes" id="UP000276568">
    <property type="component" value="Unassembled WGS sequence"/>
</dbReference>
<dbReference type="PANTHER" id="PTHR13822">
    <property type="entry name" value="ATP SYNTHASE DELTA/EPSILON CHAIN"/>
    <property type="match status" value="1"/>
</dbReference>
<keyword evidence="5 8" id="KW-0472">Membrane</keyword>
<dbReference type="RefSeq" id="WP_128521019.1">
    <property type="nucleotide sequence ID" value="NZ_RJQC01000004.1"/>
</dbReference>
<dbReference type="Pfam" id="PF02823">
    <property type="entry name" value="ATP-synt_DE_N"/>
    <property type="match status" value="1"/>
</dbReference>
<evidence type="ECO:0000259" key="9">
    <source>
        <dbReference type="Pfam" id="PF00401"/>
    </source>
</evidence>
<keyword evidence="7 8" id="KW-0066">ATP synthesis</keyword>
<dbReference type="GO" id="GO:0045259">
    <property type="term" value="C:proton-transporting ATP synthase complex"/>
    <property type="evidence" value="ECO:0007669"/>
    <property type="project" value="UniProtKB-KW"/>
</dbReference>
<evidence type="ECO:0000313" key="12">
    <source>
        <dbReference type="Proteomes" id="UP000276568"/>
    </source>
</evidence>
<dbReference type="GO" id="GO:0005886">
    <property type="term" value="C:plasma membrane"/>
    <property type="evidence" value="ECO:0007669"/>
    <property type="project" value="UniProtKB-SubCell"/>
</dbReference>
<dbReference type="Pfam" id="PF00401">
    <property type="entry name" value="ATP-synt_DE"/>
    <property type="match status" value="1"/>
</dbReference>
<dbReference type="GO" id="GO:0046933">
    <property type="term" value="F:proton-transporting ATP synthase activity, rotational mechanism"/>
    <property type="evidence" value="ECO:0007669"/>
    <property type="project" value="UniProtKB-UniRule"/>
</dbReference>
<reference evidence="11 12" key="1">
    <citation type="submission" date="2018-11" db="EMBL/GenBank/DDBJ databases">
        <title>Clostridium sp. nov., a member of the family Erysipelotrichaceae isolated from pig faeces.</title>
        <authorList>
            <person name="Chang Y.-H."/>
        </authorList>
    </citation>
    <scope>NUCLEOTIDE SEQUENCE [LARGE SCALE GENOMIC DNA]</scope>
    <source>
        <strain evidence="11 12">YH-panp20</strain>
    </source>
</reference>
<keyword evidence="3 8" id="KW-0813">Transport</keyword>
<organism evidence="11 12">
    <name type="scientific">Absicoccus porci</name>
    <dbReference type="NCBI Taxonomy" id="2486576"/>
    <lineage>
        <taxon>Bacteria</taxon>
        <taxon>Bacillati</taxon>
        <taxon>Bacillota</taxon>
        <taxon>Erysipelotrichia</taxon>
        <taxon>Erysipelotrichales</taxon>
        <taxon>Erysipelotrichaceae</taxon>
        <taxon>Absicoccus</taxon>
    </lineage>
</organism>
<dbReference type="Gene3D" id="2.60.15.10">
    <property type="entry name" value="F0F1 ATP synthase delta/epsilon subunit, N-terminal"/>
    <property type="match status" value="1"/>
</dbReference>
<evidence type="ECO:0000256" key="6">
    <source>
        <dbReference type="ARBA" id="ARBA00023196"/>
    </source>
</evidence>
<dbReference type="CDD" id="cd12152">
    <property type="entry name" value="F1-ATPase_delta"/>
    <property type="match status" value="1"/>
</dbReference>
<comment type="subcellular location">
    <subcellularLocation>
        <location evidence="1 8">Cell membrane</location>
        <topology evidence="1 8">Peripheral membrane protein</topology>
    </subcellularLocation>
</comment>
<evidence type="ECO:0000256" key="2">
    <source>
        <dbReference type="ARBA" id="ARBA00005712"/>
    </source>
</evidence>